<organism evidence="1 2">
    <name type="scientific">Microbacterium phage Nicole72</name>
    <dbReference type="NCBI Taxonomy" id="3062838"/>
    <lineage>
        <taxon>Viruses</taxon>
        <taxon>Duplodnaviria</taxon>
        <taxon>Heunggongvirae</taxon>
        <taxon>Uroviricota</taxon>
        <taxon>Caudoviricetes</taxon>
        <taxon>Hodgkinviridae</taxon>
        <taxon>Meganvirus</taxon>
        <taxon>Meganvirus nichole72</taxon>
    </lineage>
</organism>
<accession>A0ACD4UHQ4</accession>
<evidence type="ECO:0000313" key="1">
    <source>
        <dbReference type="EMBL" id="WKW87053.1"/>
    </source>
</evidence>
<protein>
    <submittedName>
        <fullName evidence="1">Uncharacterized protein</fullName>
    </submittedName>
</protein>
<dbReference type="Proteomes" id="UP001654554">
    <property type="component" value="Segment"/>
</dbReference>
<gene>
    <name evidence="1" type="primary">16</name>
    <name evidence="1" type="ORF">SEA_NICOLE72_16</name>
</gene>
<reference evidence="1" key="1">
    <citation type="submission" date="2023-06" db="EMBL/GenBank/DDBJ databases">
        <authorList>
            <person name="Byrum C.A."/>
            <person name="Fullante V.A."/>
            <person name="Ghosh G."/>
            <person name="Ivey A.L."/>
            <person name="Joby C.P."/>
            <person name="Johnson E."/>
            <person name="Kamil H.A."/>
            <person name="Martinez L."/>
            <person name="Tutelo G.A."/>
            <person name="Wilson D."/>
            <person name="Ziegler A.J."/>
            <person name="Garlena R.A."/>
            <person name="Russell D.A."/>
            <person name="Jacobs-Sera D."/>
            <person name="Hatfull G.F."/>
        </authorList>
    </citation>
    <scope>NUCLEOTIDE SEQUENCE</scope>
</reference>
<name>A0ACD4UHQ4_9CAUD</name>
<evidence type="ECO:0000313" key="2">
    <source>
        <dbReference type="Proteomes" id="UP001654554"/>
    </source>
</evidence>
<keyword evidence="2" id="KW-1185">Reference proteome</keyword>
<sequence length="266" mass="28454">MPDVRSAGAAFRRQAKNEARVERVLMGQTRLFLADVEATVNRDGAYTSPMQVANAWAERMSADALEARGLSRDIAEYVASRQAESVAPDDAYDTAMAVVTASQEGVWAAELTRDVLALALSMDTPPQVLQAAAPRRDSKRGRAMQAAFDKALGARPGGVSWTAAVKRDARTAVTGLDGVISTAQMRAEGVPFKQWVTRRDERVRHAHAAADGQRVPVGEPFMIGGYPAMHPGDRNLPASLSINCRCVTIGADQPARGSTALPFLAP</sequence>
<dbReference type="EMBL" id="OR159674">
    <property type="protein sequence ID" value="WKW87053.1"/>
    <property type="molecule type" value="Genomic_DNA"/>
</dbReference>
<proteinExistence type="predicted"/>